<feature type="region of interest" description="Disordered" evidence="1">
    <location>
        <begin position="820"/>
        <end position="849"/>
    </location>
</feature>
<feature type="compositionally biased region" description="Basic and acidic residues" evidence="1">
    <location>
        <begin position="109"/>
        <end position="119"/>
    </location>
</feature>
<dbReference type="OMA" id="NVENESM"/>
<feature type="compositionally biased region" description="Basic and acidic residues" evidence="1">
    <location>
        <begin position="75"/>
        <end position="85"/>
    </location>
</feature>
<dbReference type="GO" id="GO:0002088">
    <property type="term" value="P:lens development in camera-type eye"/>
    <property type="evidence" value="ECO:0007669"/>
    <property type="project" value="TreeGrafter"/>
</dbReference>
<evidence type="ECO:0000313" key="3">
    <source>
        <dbReference type="Proteomes" id="UP000005225"/>
    </source>
</evidence>
<reference evidence="2" key="3">
    <citation type="submission" date="2025-09" db="UniProtKB">
        <authorList>
            <consortium name="Ensembl"/>
        </authorList>
    </citation>
    <scope>IDENTIFICATION</scope>
</reference>
<feature type="region of interest" description="Disordered" evidence="1">
    <location>
        <begin position="1"/>
        <end position="119"/>
    </location>
</feature>
<feature type="region of interest" description="Disordered" evidence="1">
    <location>
        <begin position="423"/>
        <end position="497"/>
    </location>
</feature>
<dbReference type="EMBL" id="AAQR03022284">
    <property type="status" value="NOT_ANNOTATED_CDS"/>
    <property type="molecule type" value="Genomic_DNA"/>
</dbReference>
<accession>H0XZV6</accession>
<reference evidence="2" key="2">
    <citation type="submission" date="2025-08" db="UniProtKB">
        <authorList>
            <consortium name="Ensembl"/>
        </authorList>
    </citation>
    <scope>IDENTIFICATION</scope>
</reference>
<evidence type="ECO:0000313" key="2">
    <source>
        <dbReference type="Ensembl" id="ENSOGAP00000021649.1"/>
    </source>
</evidence>
<feature type="compositionally biased region" description="Polar residues" evidence="1">
    <location>
        <begin position="55"/>
        <end position="70"/>
    </location>
</feature>
<dbReference type="PANTHER" id="PTHR11818:SF38">
    <property type="entry name" value="VERY LARGE A-KINASE ANCHOR PROTEIN"/>
    <property type="match status" value="1"/>
</dbReference>
<feature type="compositionally biased region" description="Polar residues" evidence="1">
    <location>
        <begin position="309"/>
        <end position="318"/>
    </location>
</feature>
<feature type="compositionally biased region" description="Basic and acidic residues" evidence="1">
    <location>
        <begin position="321"/>
        <end position="345"/>
    </location>
</feature>
<dbReference type="STRING" id="30611.ENSOGAP00000021649"/>
<dbReference type="GO" id="GO:0007601">
    <property type="term" value="P:visual perception"/>
    <property type="evidence" value="ECO:0007669"/>
    <property type="project" value="TreeGrafter"/>
</dbReference>
<dbReference type="InterPro" id="IPR050252">
    <property type="entry name" value="Beta/Gamma-Crystallin"/>
</dbReference>
<dbReference type="PANTHER" id="PTHR11818">
    <property type="entry name" value="BETA/GAMMA CRYSTALLIN"/>
    <property type="match status" value="1"/>
</dbReference>
<dbReference type="EMBL" id="AAQR03022285">
    <property type="status" value="NOT_ANNOTATED_CDS"/>
    <property type="molecule type" value="Genomic_DNA"/>
</dbReference>
<feature type="compositionally biased region" description="Polar residues" evidence="1">
    <location>
        <begin position="533"/>
        <end position="545"/>
    </location>
</feature>
<feature type="compositionally biased region" description="Basic and acidic residues" evidence="1">
    <location>
        <begin position="139"/>
        <end position="173"/>
    </location>
</feature>
<name>H0XZV6_OTOGA</name>
<dbReference type="Proteomes" id="UP000005225">
    <property type="component" value="Unassembled WGS sequence"/>
</dbReference>
<dbReference type="EMBL" id="AAQR03022282">
    <property type="status" value="NOT_ANNOTATED_CDS"/>
    <property type="molecule type" value="Genomic_DNA"/>
</dbReference>
<dbReference type="eggNOG" id="ENOG502QTHR">
    <property type="taxonomic scope" value="Eukaryota"/>
</dbReference>
<feature type="compositionally biased region" description="Basic and acidic residues" evidence="1">
    <location>
        <begin position="463"/>
        <end position="489"/>
    </location>
</feature>
<feature type="compositionally biased region" description="Low complexity" evidence="1">
    <location>
        <begin position="14"/>
        <end position="23"/>
    </location>
</feature>
<feature type="region of interest" description="Disordered" evidence="1">
    <location>
        <begin position="766"/>
        <end position="790"/>
    </location>
</feature>
<keyword evidence="3" id="KW-1185">Reference proteome</keyword>
<dbReference type="GeneTree" id="ENSGT00910000144911"/>
<protein>
    <submittedName>
        <fullName evidence="2">Uncharacterized protein</fullName>
    </submittedName>
</protein>
<reference evidence="3" key="1">
    <citation type="submission" date="2011-03" db="EMBL/GenBank/DDBJ databases">
        <title>Version 3 of the genome sequence of Otolemur garnettii (Bushbaby).</title>
        <authorList>
            <consortium name="The Broad Institute Genome Sequencing Platform"/>
            <person name="Di Palma F."/>
            <person name="Johnson J."/>
            <person name="Lander E.S."/>
            <person name="Lindblad-Toh K."/>
            <person name="Jaffe D.B."/>
            <person name="Gnerre S."/>
            <person name="MacCallum I."/>
            <person name="Przybylski D."/>
            <person name="Ribeiro F.J."/>
            <person name="Burton J.N."/>
            <person name="Walker B.J."/>
            <person name="Sharpe T."/>
            <person name="Hall G."/>
        </authorList>
    </citation>
    <scope>NUCLEOTIDE SEQUENCE [LARGE SCALE GENOMIC DNA]</scope>
</reference>
<feature type="compositionally biased region" description="Basic and acidic residues" evidence="1">
    <location>
        <begin position="213"/>
        <end position="224"/>
    </location>
</feature>
<dbReference type="EMBL" id="AAQR03022283">
    <property type="status" value="NOT_ANNOTATED_CDS"/>
    <property type="molecule type" value="Genomic_DNA"/>
</dbReference>
<dbReference type="Ensembl" id="ENSOGAT00000032248.1">
    <property type="protein sequence ID" value="ENSOGAP00000021649.1"/>
    <property type="gene ID" value="ENSOGAG00000030475.1"/>
</dbReference>
<proteinExistence type="predicted"/>
<dbReference type="InParanoid" id="H0XZV6"/>
<dbReference type="EMBL" id="AAQR03022286">
    <property type="status" value="NOT_ANNOTATED_CDS"/>
    <property type="molecule type" value="Genomic_DNA"/>
</dbReference>
<evidence type="ECO:0000256" key="1">
    <source>
        <dbReference type="SAM" id="MobiDB-lite"/>
    </source>
</evidence>
<organism evidence="2 3">
    <name type="scientific">Otolemur garnettii</name>
    <name type="common">Small-eared galago</name>
    <name type="synonym">Garnett's greater bushbaby</name>
    <dbReference type="NCBI Taxonomy" id="30611"/>
    <lineage>
        <taxon>Eukaryota</taxon>
        <taxon>Metazoa</taxon>
        <taxon>Chordata</taxon>
        <taxon>Craniata</taxon>
        <taxon>Vertebrata</taxon>
        <taxon>Euteleostomi</taxon>
        <taxon>Mammalia</taxon>
        <taxon>Eutheria</taxon>
        <taxon>Euarchontoglires</taxon>
        <taxon>Primates</taxon>
        <taxon>Strepsirrhini</taxon>
        <taxon>Lorisiformes</taxon>
        <taxon>Galagidae</taxon>
        <taxon>Otolemur</taxon>
    </lineage>
</organism>
<feature type="region of interest" description="Disordered" evidence="1">
    <location>
        <begin position="530"/>
        <end position="549"/>
    </location>
</feature>
<feature type="region of interest" description="Disordered" evidence="1">
    <location>
        <begin position="131"/>
        <end position="352"/>
    </location>
</feature>
<dbReference type="HOGENOM" id="CLU_003579_0_0_1"/>
<feature type="compositionally biased region" description="Polar residues" evidence="1">
    <location>
        <begin position="433"/>
        <end position="462"/>
    </location>
</feature>
<dbReference type="EMBL" id="AAQR03022281">
    <property type="status" value="NOT_ANNOTATED_CDS"/>
    <property type="molecule type" value="Genomic_DNA"/>
</dbReference>
<feature type="compositionally biased region" description="Low complexity" evidence="1">
    <location>
        <begin position="261"/>
        <end position="292"/>
    </location>
</feature>
<sequence length="1360" mass="147231">MSGGRRKGSAPWHSFSRFFAPRSPSRDKEEEEEERPGTSQPPAPGQGDASVENEPISTSQKKENVLSSETVKIPQSEDKRNRGEKPITFPTQEDLKKPNDFSNTSSETKTGESDRQPKESFFHFLGNLFNISGKSSLGEPKHCSFKDDHDKTEKDLQNSSAHHKEATKREREVIYGSLGTQALATEDQESSSTELSDAFPLDTTQDSEQETSDELKQIDGKSERPSVTYATYRGPRQIKKYLKQQTVLAPVNTSDRENESSDSSSHTHTGPGSGTEAGELPSLSPTSTDSSTKGYLPGGPLEDAACSKISLNTESPLTDNPELRNTESSQDHLNLHDPGGPERSRSPPSLVTNSSCAVEESLSQHTLSCAPLSQSDRNLVCSTLFTGNNSSKVPGSPDFDRQITTENVIKANSPVMNSRALVQREGHAKPQSLAVSDFSSSKSDGIDTTEQESTNSPSPNKSIRQEDLHLPESECSDKQTVDNSSEHSANHTSAIALQRHAVTDAELVKERKSLSAQDLQKNLAVTEIRQETESASASKPITSSHVKAPEGRIELSPKDTDQLFKTEAKNLDLRPDDKTSHIIRKNQKDPASVKYTSESTAAACLESKIAPALNFELSRIHISKSPLDSESFQQAKVSPDVKTPLTLDCKKSNFNTALPTFVSGVGMLSELDIPVLKNEGSSLLIDAGDINTVGISCQPTECQEENVTNPGKSPPPLLHQECASAILDSKEVLLDSEKCQVPLGLQASGTHLTGTDPLNFVSGSLCKDHSSTSSQDPNKAELMPSNIPASNNMVEKSDSLSLETQTDNIVKILSKTEGEGQKGVPIESQSGKGIMIPLPKTSVSQTEPRDISQDKIFSSPFEITDDPQKPILSELASPEVEKCKSFQPMYDKGIKEKCSNSSFKENCQAEVSLASKYQGIQETEAGTLTCPPALLERSISGILPPVHDEKITKQIAQNCDANTCVIHQSLDIYGTKTLSGCSEMAERSLTNISPKFQETDSIKVNSPFLSSDISLENNAFTPENSGFLNVPSALRSEKKDSSPGQSENTHFLSSGIGSVSSSFSHSGEVNKVINSHKPPNNFDSVQVTKDTSLTNLLYPNSSFLEFETPVSLGADVAPFQEHFGIHTGKVSLDSPTMAQFDNPIEAETGAVAGAPASVNSSSQQCSEASAECIEARRGAHDQLLYLKSGLLKKANTLIDEIFASVREELQSKHTVDTCQEQIAIDSIMNPGTLKEGIPEKNPSEVRLRGVQLTEGLAEQGMESVSGVQEEKACTSAAAGEKTLLFDSDRVNVSCLVEDQARKLVNEILYSAQENLISDAFEDTEDTWDSELQAHTSKILNSDSVKPCGIVRKLLLSEQAV</sequence>
<dbReference type="GO" id="GO:0005212">
    <property type="term" value="F:structural constituent of eye lens"/>
    <property type="evidence" value="ECO:0007669"/>
    <property type="project" value="TreeGrafter"/>
</dbReference>